<dbReference type="AlphaFoldDB" id="A0A2H9VSM3"/>
<dbReference type="Proteomes" id="UP000242687">
    <property type="component" value="Unassembled WGS sequence"/>
</dbReference>
<dbReference type="InterPro" id="IPR036890">
    <property type="entry name" value="HATPase_C_sf"/>
</dbReference>
<feature type="transmembrane region" description="Helical" evidence="1">
    <location>
        <begin position="203"/>
        <end position="225"/>
    </location>
</feature>
<dbReference type="PANTHER" id="PTHR34220:SF7">
    <property type="entry name" value="SENSOR HISTIDINE KINASE YPDA"/>
    <property type="match status" value="1"/>
</dbReference>
<comment type="caution">
    <text evidence="3">The sequence shown here is derived from an EMBL/GenBank/DDBJ whole genome shotgun (WGS) entry which is preliminary data.</text>
</comment>
<name>A0A2H9VSM3_9SPHI</name>
<feature type="domain" description="Signal transduction histidine kinase internal region" evidence="2">
    <location>
        <begin position="315"/>
        <end position="392"/>
    </location>
</feature>
<protein>
    <submittedName>
        <fullName evidence="3">Histidine kinase</fullName>
    </submittedName>
</protein>
<evidence type="ECO:0000259" key="2">
    <source>
        <dbReference type="Pfam" id="PF06580"/>
    </source>
</evidence>
<keyword evidence="3" id="KW-0808">Transferase</keyword>
<accession>A0A2H9VSM3</accession>
<organism evidence="3 4">
    <name type="scientific">Mucilaginibacter auburnensis</name>
    <dbReference type="NCBI Taxonomy" id="1457233"/>
    <lineage>
        <taxon>Bacteria</taxon>
        <taxon>Pseudomonadati</taxon>
        <taxon>Bacteroidota</taxon>
        <taxon>Sphingobacteriia</taxon>
        <taxon>Sphingobacteriales</taxon>
        <taxon>Sphingobacteriaceae</taxon>
        <taxon>Mucilaginibacter</taxon>
    </lineage>
</organism>
<dbReference type="PANTHER" id="PTHR34220">
    <property type="entry name" value="SENSOR HISTIDINE KINASE YPDA"/>
    <property type="match status" value="1"/>
</dbReference>
<dbReference type="GO" id="GO:0016020">
    <property type="term" value="C:membrane"/>
    <property type="evidence" value="ECO:0007669"/>
    <property type="project" value="InterPro"/>
</dbReference>
<keyword evidence="4" id="KW-1185">Reference proteome</keyword>
<reference evidence="3 4" key="1">
    <citation type="submission" date="2017-11" db="EMBL/GenBank/DDBJ databases">
        <title>Genomic Encyclopedia of Archaeal and Bacterial Type Strains, Phase II (KMG-II): From Individual Species to Whole Genera.</title>
        <authorList>
            <person name="Goeker M."/>
        </authorList>
    </citation>
    <scope>NUCLEOTIDE SEQUENCE [LARGE SCALE GENOMIC DNA]</scope>
    <source>
        <strain evidence="3 4">DSM 28175</strain>
    </source>
</reference>
<dbReference type="SUPFAM" id="SSF55874">
    <property type="entry name" value="ATPase domain of HSP90 chaperone/DNA topoisomerase II/histidine kinase"/>
    <property type="match status" value="1"/>
</dbReference>
<feature type="transmembrane region" description="Helical" evidence="1">
    <location>
        <begin position="270"/>
        <end position="293"/>
    </location>
</feature>
<dbReference type="InterPro" id="IPR050640">
    <property type="entry name" value="Bact_2-comp_sensor_kinase"/>
</dbReference>
<evidence type="ECO:0000256" key="1">
    <source>
        <dbReference type="SAM" id="Phobius"/>
    </source>
</evidence>
<gene>
    <name evidence="3" type="ORF">CLV57_0815</name>
</gene>
<feature type="transmembrane region" description="Helical" evidence="1">
    <location>
        <begin position="88"/>
        <end position="108"/>
    </location>
</feature>
<dbReference type="EMBL" id="PGFJ01000001">
    <property type="protein sequence ID" value="PJJ83820.1"/>
    <property type="molecule type" value="Genomic_DNA"/>
</dbReference>
<feature type="transmembrane region" description="Helical" evidence="1">
    <location>
        <begin position="175"/>
        <end position="194"/>
    </location>
</feature>
<dbReference type="Gene3D" id="3.30.565.10">
    <property type="entry name" value="Histidine kinase-like ATPase, C-terminal domain"/>
    <property type="match status" value="1"/>
</dbReference>
<keyword evidence="1" id="KW-0812">Transmembrane</keyword>
<feature type="transmembrane region" description="Helical" evidence="1">
    <location>
        <begin position="15"/>
        <end position="34"/>
    </location>
</feature>
<keyword evidence="3" id="KW-0418">Kinase</keyword>
<dbReference type="RefSeq" id="WP_211290021.1">
    <property type="nucleotide sequence ID" value="NZ_PGFJ01000001.1"/>
</dbReference>
<proteinExistence type="predicted"/>
<dbReference type="Pfam" id="PF06580">
    <property type="entry name" value="His_kinase"/>
    <property type="match status" value="1"/>
</dbReference>
<feature type="transmembrane region" description="Helical" evidence="1">
    <location>
        <begin position="134"/>
        <end position="155"/>
    </location>
</feature>
<keyword evidence="1" id="KW-1133">Transmembrane helix</keyword>
<evidence type="ECO:0000313" key="3">
    <source>
        <dbReference type="EMBL" id="PJJ83820.1"/>
    </source>
</evidence>
<sequence length="507" mass="58864">MEYGLAIEKYNKKEFWVVTACFLLLVLNLLKVTIENGYWSSPAINSIDSYSTNAFLPRFFNFFVLYIAYIYIHFILVKRFLVANNDAIATNILLALVPFATVVLFWTLSDIWKSYSFYYFFEDIRFNIATGIKLAIRNLLKLCFIAGVYIIYSYVKYEGFLFKAVENLSAHAKRVLLESFWAVVVWFVVFRLLVTADVRDNLILLWIWAILPAIPVYLYTSLALIPQIKNQGKDFWIYWARMALIGLVILLLVFVFFLALNGLRRNQTMLFVIAFLYVLFQIAVTVPLSWAVYHHRLNLFKEISGLKTALGQSSANLDFLRSQINPHFLFNALNTLYGTAIQEHADLTGEGIQKLGDMMRFMLHENTQEKISLLREVDYLKNYIDLQKLRTHTSPDIVIQTEIEETINGLQIAPMLLIPFVENAFKHGISLREASYIKISLHTEDNKLFFDIYNSVHQKTGTDPEKNNNGIGLENVKQRLQLLYPDRHELMIRQSGKEYFAHLTVQL</sequence>
<keyword evidence="1" id="KW-0472">Membrane</keyword>
<feature type="transmembrane region" description="Helical" evidence="1">
    <location>
        <begin position="55"/>
        <end position="76"/>
    </location>
</feature>
<evidence type="ECO:0000313" key="4">
    <source>
        <dbReference type="Proteomes" id="UP000242687"/>
    </source>
</evidence>
<feature type="transmembrane region" description="Helical" evidence="1">
    <location>
        <begin position="237"/>
        <end position="258"/>
    </location>
</feature>
<dbReference type="InterPro" id="IPR010559">
    <property type="entry name" value="Sig_transdc_His_kin_internal"/>
</dbReference>
<dbReference type="GO" id="GO:0000155">
    <property type="term" value="F:phosphorelay sensor kinase activity"/>
    <property type="evidence" value="ECO:0007669"/>
    <property type="project" value="InterPro"/>
</dbReference>